<dbReference type="GeneID" id="108734160"/>
<reference evidence="5 6" key="1">
    <citation type="submission" date="2025-04" db="UniProtKB">
        <authorList>
            <consortium name="RefSeq"/>
        </authorList>
    </citation>
    <scope>IDENTIFICATION</scope>
    <source>
        <tissue evidence="5 6">Entire body</tissue>
    </source>
</reference>
<evidence type="ECO:0000313" key="4">
    <source>
        <dbReference type="Proteomes" id="UP000192223"/>
    </source>
</evidence>
<dbReference type="PANTHER" id="PTHR11008:SF41">
    <property type="entry name" value="RE70318P"/>
    <property type="match status" value="1"/>
</dbReference>
<dbReference type="RefSeq" id="XP_018321089.1">
    <property type="nucleotide sequence ID" value="XM_018465587.1"/>
</dbReference>
<evidence type="ECO:0000256" key="2">
    <source>
        <dbReference type="ARBA" id="ARBA00023108"/>
    </source>
</evidence>
<dbReference type="RefSeq" id="XP_025834601.1">
    <property type="nucleotide sequence ID" value="XM_025978816.1"/>
</dbReference>
<dbReference type="STRING" id="224129.A0A1W4WAQ5"/>
<gene>
    <name evidence="5" type="primary">LOC108734160</name>
    <name evidence="6" type="synonym">LOC112903906</name>
</gene>
<organism evidence="4 5">
    <name type="scientific">Agrilus planipennis</name>
    <name type="common">Emerald ash borer</name>
    <name type="synonym">Agrilus marcopoli</name>
    <dbReference type="NCBI Taxonomy" id="224129"/>
    <lineage>
        <taxon>Eukaryota</taxon>
        <taxon>Metazoa</taxon>
        <taxon>Ecdysozoa</taxon>
        <taxon>Arthropoda</taxon>
        <taxon>Hexapoda</taxon>
        <taxon>Insecta</taxon>
        <taxon>Pterygota</taxon>
        <taxon>Neoptera</taxon>
        <taxon>Endopterygota</taxon>
        <taxon>Coleoptera</taxon>
        <taxon>Polyphaga</taxon>
        <taxon>Elateriformia</taxon>
        <taxon>Buprestoidea</taxon>
        <taxon>Buprestidae</taxon>
        <taxon>Agrilinae</taxon>
        <taxon>Agrilus</taxon>
    </lineage>
</organism>
<dbReference type="PANTHER" id="PTHR11008">
    <property type="entry name" value="PROTEIN TAKEOUT-LIKE PROTEIN"/>
    <property type="match status" value="1"/>
</dbReference>
<dbReference type="Proteomes" id="UP000192223">
    <property type="component" value="Unplaced"/>
</dbReference>
<evidence type="ECO:0000256" key="1">
    <source>
        <dbReference type="ARBA" id="ARBA00022729"/>
    </source>
</evidence>
<evidence type="ECO:0000256" key="3">
    <source>
        <dbReference type="ARBA" id="ARBA00060902"/>
    </source>
</evidence>
<accession>A0A1W4WAQ5</accession>
<dbReference type="KEGG" id="apln:112903906"/>
<comment type="similarity">
    <text evidence="3">Belongs to the TO family.</text>
</comment>
<dbReference type="InterPro" id="IPR010562">
    <property type="entry name" value="Haemolymph_juvenile_hormone-bd"/>
</dbReference>
<dbReference type="OrthoDB" id="8185902at2759"/>
<dbReference type="AlphaFoldDB" id="A0A1W4WAQ5"/>
<keyword evidence="2" id="KW-0090">Biological rhythms</keyword>
<dbReference type="GO" id="GO:0007623">
    <property type="term" value="P:circadian rhythm"/>
    <property type="evidence" value="ECO:0007669"/>
    <property type="project" value="UniProtKB-ARBA"/>
</dbReference>
<dbReference type="Pfam" id="PF06585">
    <property type="entry name" value="JHBP"/>
    <property type="match status" value="1"/>
</dbReference>
<dbReference type="InterPro" id="IPR038606">
    <property type="entry name" value="To_sf"/>
</dbReference>
<dbReference type="GO" id="GO:0005615">
    <property type="term" value="C:extracellular space"/>
    <property type="evidence" value="ECO:0007669"/>
    <property type="project" value="TreeGrafter"/>
</dbReference>
<evidence type="ECO:0000313" key="5">
    <source>
        <dbReference type="RefSeq" id="XP_018321089.1"/>
    </source>
</evidence>
<dbReference type="FunFam" id="3.15.10.30:FF:000001">
    <property type="entry name" value="Takeout-like protein 1"/>
    <property type="match status" value="1"/>
</dbReference>
<proteinExistence type="inferred from homology"/>
<protein>
    <submittedName>
        <fullName evidence="5">Uncharacterized protein LOC108734160 isoform X1</fullName>
    </submittedName>
    <submittedName>
        <fullName evidence="6">Uncharacterized protein LOC112903906 isoform X1</fullName>
    </submittedName>
</protein>
<keyword evidence="4" id="KW-1185">Reference proteome</keyword>
<keyword evidence="1" id="KW-0732">Signal</keyword>
<name>A0A1W4WAQ5_AGRPL</name>
<sequence>MTLIMSHIFCRHFLTSFTLTIASKLFNLMLEIKTRVSGALIVKTVLLKCVSLTAPYVKQCHEADPKLMECFISALHHLRPYLATGITEIELPSVEPFRMDELSLSLTGGPSGFKVTLADIDIYGASNFTVTKIRLGEKNQPFEGKIRIPSLRIDSKYRSSGILIILPASGNGTFHAKFENILATVKGTTSFNSKSDNNRYLNVDSLNIDLLVGKVNMGVTKVFGNNRLLTEATNLFLRENGHEVLKIMSPQLTRKLATVFQSIANKLLTYVPVSTFLVPGTSIKQS</sequence>
<dbReference type="Gene3D" id="3.15.10.30">
    <property type="entry name" value="Haemolymph juvenile hormone binding protein"/>
    <property type="match status" value="1"/>
</dbReference>
<dbReference type="KEGG" id="apln:108734160"/>
<dbReference type="SMART" id="SM00700">
    <property type="entry name" value="JHBP"/>
    <property type="match status" value="1"/>
</dbReference>
<evidence type="ECO:0000313" key="6">
    <source>
        <dbReference type="RefSeq" id="XP_025834601.1"/>
    </source>
</evidence>